<dbReference type="PANTHER" id="PTHR21724:SF0">
    <property type="entry name" value="SHKT DOMAIN-CONTAINING PROTEIN"/>
    <property type="match status" value="1"/>
</dbReference>
<evidence type="ECO:0000256" key="1">
    <source>
        <dbReference type="SAM" id="SignalP"/>
    </source>
</evidence>
<feature type="signal peptide" evidence="1">
    <location>
        <begin position="1"/>
        <end position="17"/>
    </location>
</feature>
<evidence type="ECO:0000313" key="4">
    <source>
        <dbReference type="Proteomes" id="UP001331761"/>
    </source>
</evidence>
<dbReference type="InterPro" id="IPR003582">
    <property type="entry name" value="ShKT_dom"/>
</dbReference>
<dbReference type="Pfam" id="PF01549">
    <property type="entry name" value="ShK"/>
    <property type="match status" value="1"/>
</dbReference>
<comment type="caution">
    <text evidence="3">The sequence shown here is derived from an EMBL/GenBank/DDBJ whole genome shotgun (WGS) entry which is preliminary data.</text>
</comment>
<gene>
    <name evidence="3" type="ORF">GCK32_004676</name>
</gene>
<evidence type="ECO:0000259" key="2">
    <source>
        <dbReference type="SMART" id="SM00254"/>
    </source>
</evidence>
<keyword evidence="4" id="KW-1185">Reference proteome</keyword>
<dbReference type="SMART" id="SM00254">
    <property type="entry name" value="ShKT"/>
    <property type="match status" value="2"/>
</dbReference>
<evidence type="ECO:0000313" key="3">
    <source>
        <dbReference type="EMBL" id="KAK5984191.1"/>
    </source>
</evidence>
<sequence length="193" mass="20634">MLSVLLSTTLLLDGALAGITDLNCTESVGGAVKYAQSAVNCKNKLPDATCLVLYTTAVKANDDTDRDAKCAGSPVDPQLVQAAVEHCPSTCGYCCLTPAFACDDKLQPRIPCASVTQEMCTNAAWKSILEEDCPKTCGLCDSVRIWKTLRSGTVRRHVAIARTQREQEPSHVDQTQIVLTGFAMDSAPALTTH</sequence>
<dbReference type="PANTHER" id="PTHR21724">
    <property type="entry name" value="SHKT DOMAIN-CONTAINING PROTEIN"/>
    <property type="match status" value="1"/>
</dbReference>
<organism evidence="3 4">
    <name type="scientific">Trichostrongylus colubriformis</name>
    <name type="common">Black scour worm</name>
    <dbReference type="NCBI Taxonomy" id="6319"/>
    <lineage>
        <taxon>Eukaryota</taxon>
        <taxon>Metazoa</taxon>
        <taxon>Ecdysozoa</taxon>
        <taxon>Nematoda</taxon>
        <taxon>Chromadorea</taxon>
        <taxon>Rhabditida</taxon>
        <taxon>Rhabditina</taxon>
        <taxon>Rhabditomorpha</taxon>
        <taxon>Strongyloidea</taxon>
        <taxon>Trichostrongylidae</taxon>
        <taxon>Trichostrongylus</taxon>
    </lineage>
</organism>
<dbReference type="AlphaFoldDB" id="A0AAN8FR44"/>
<keyword evidence="1" id="KW-0732">Signal</keyword>
<feature type="domain" description="ShKT" evidence="2">
    <location>
        <begin position="40"/>
        <end position="95"/>
    </location>
</feature>
<accession>A0AAN8FR44</accession>
<dbReference type="EMBL" id="WIXE01003164">
    <property type="protein sequence ID" value="KAK5984191.1"/>
    <property type="molecule type" value="Genomic_DNA"/>
</dbReference>
<reference evidence="3 4" key="1">
    <citation type="submission" date="2019-10" db="EMBL/GenBank/DDBJ databases">
        <title>Assembly and Annotation for the nematode Trichostrongylus colubriformis.</title>
        <authorList>
            <person name="Martin J."/>
        </authorList>
    </citation>
    <scope>NUCLEOTIDE SEQUENCE [LARGE SCALE GENOMIC DNA]</scope>
    <source>
        <strain evidence="3">G859</strain>
        <tissue evidence="3">Whole worm</tissue>
    </source>
</reference>
<feature type="domain" description="ShKT" evidence="2">
    <location>
        <begin position="101"/>
        <end position="141"/>
    </location>
</feature>
<dbReference type="Proteomes" id="UP001331761">
    <property type="component" value="Unassembled WGS sequence"/>
</dbReference>
<protein>
    <submittedName>
        <fullName evidence="3">ShTK domain protein</fullName>
    </submittedName>
</protein>
<feature type="chain" id="PRO_5042851864" evidence="1">
    <location>
        <begin position="18"/>
        <end position="193"/>
    </location>
</feature>
<proteinExistence type="predicted"/>
<dbReference type="Gene3D" id="1.10.10.1940">
    <property type="match status" value="1"/>
</dbReference>
<name>A0AAN8FR44_TRICO</name>